<dbReference type="InterPro" id="IPR007484">
    <property type="entry name" value="Peptidase_M28"/>
</dbReference>
<accession>G2ECJ1</accession>
<evidence type="ECO:0000259" key="2">
    <source>
        <dbReference type="Pfam" id="PF04389"/>
    </source>
</evidence>
<dbReference type="GO" id="GO:0006508">
    <property type="term" value="P:proteolysis"/>
    <property type="evidence" value="ECO:0007669"/>
    <property type="project" value="InterPro"/>
</dbReference>
<evidence type="ECO:0000313" key="4">
    <source>
        <dbReference type="Proteomes" id="UP000003730"/>
    </source>
</evidence>
<protein>
    <submittedName>
        <fullName evidence="3">M28 family peptidase</fullName>
    </submittedName>
</protein>
<feature type="domain" description="Peptidase M28" evidence="2">
    <location>
        <begin position="287"/>
        <end position="499"/>
    </location>
</feature>
<dbReference type="EMBL" id="AFXZ01000016">
    <property type="protein sequence ID" value="EGV43878.1"/>
    <property type="molecule type" value="Genomic_DNA"/>
</dbReference>
<dbReference type="Gene3D" id="3.40.630.10">
    <property type="entry name" value="Zn peptidases"/>
    <property type="match status" value="1"/>
</dbReference>
<dbReference type="PATRIC" id="fig|1046627.3.peg.1247"/>
<reference evidence="3 4" key="1">
    <citation type="journal article" date="2008" name="Int. J. Syst. Evol. Microbiol.">
        <title>Bizionia argentinensis sp. nov., isolated from surface marine water in Antarctica.</title>
        <authorList>
            <person name="Bercovich A."/>
            <person name="Vazquez S.C."/>
            <person name="Yankilevich P."/>
            <person name="Coria S.H."/>
            <person name="Foti M."/>
            <person name="Hernandez E."/>
            <person name="Vidal A."/>
            <person name="Ruberto L."/>
            <person name="Melo C."/>
            <person name="Marenssi S."/>
            <person name="Criscuolo M."/>
            <person name="Memoli M."/>
            <person name="Arguelles M."/>
            <person name="Mac Cormack W.P."/>
        </authorList>
    </citation>
    <scope>NUCLEOTIDE SEQUENCE [LARGE SCALE GENOMIC DNA]</scope>
    <source>
        <strain evidence="3 4">JUB59</strain>
    </source>
</reference>
<dbReference type="eggNOG" id="COG2234">
    <property type="taxonomic scope" value="Bacteria"/>
</dbReference>
<dbReference type="RefSeq" id="WP_008636444.1">
    <property type="nucleotide sequence ID" value="NZ_AFXZ01000016.1"/>
</dbReference>
<gene>
    <name evidence="3" type="ORF">BZARG_2488</name>
</gene>
<dbReference type="Gene3D" id="3.50.30.30">
    <property type="match status" value="1"/>
</dbReference>
<feature type="signal peptide" evidence="1">
    <location>
        <begin position="1"/>
        <end position="22"/>
    </location>
</feature>
<dbReference type="STRING" id="1046627.BZARG_2488"/>
<dbReference type="PANTHER" id="PTHR12147">
    <property type="entry name" value="METALLOPEPTIDASE M28 FAMILY MEMBER"/>
    <property type="match status" value="1"/>
</dbReference>
<dbReference type="AlphaFoldDB" id="G2ECJ1"/>
<name>G2ECJ1_9FLAO</name>
<dbReference type="InterPro" id="IPR045175">
    <property type="entry name" value="M28_fam"/>
</dbReference>
<sequence>MRKSVILLSAVLLAFSCGSTQEKQSETKPQQAVNPMDYGNTITSAELKEMLYTFASDEFEGRLTGAKGQKMAVEYLKQQYVAMDVAAAKADGNYFQDVPLEINEAPKVNLTVNGKSFKMIDDFVSASTSKNGSLSVNDIIFADYGIEDEKYNSYTDLDVKGKIVLIKSGEPKMANGNYVISGTDQSSSWSNFRQEFGAKRDAAKDRGAKAVLFYYPEIYEMASKRFGGSNGSMSLRGDAEDMFYFLINTDLAKAIMPTIETATKSKTVSVPMNLEYVNAANEFSSENVAAFIKGSEYPDEIIVLSAHLDHMGIEDGEIFNGADDDGSGTVAIVEIAEAFKTAVKNGHGPKRSILFLHVTGEEKGLLGSRYYTDMDPIFPLANTVANLNIDMIGRTDPERTTGADNYIYLIGSDKLSTELHNISEEMNETYMNIELDYTYNDENDPNRFYYRSDHYNFAKNNIPVIFYFNGTHDDYHRASDTPDKIRYDLLENRTRLVFYTAWELANRDNRITVDKAAK</sequence>
<evidence type="ECO:0000313" key="3">
    <source>
        <dbReference type="EMBL" id="EGV43878.1"/>
    </source>
</evidence>
<dbReference type="InterPro" id="IPR018247">
    <property type="entry name" value="EF_Hand_1_Ca_BS"/>
</dbReference>
<dbReference type="GO" id="GO:0008235">
    <property type="term" value="F:metalloexopeptidase activity"/>
    <property type="evidence" value="ECO:0007669"/>
    <property type="project" value="InterPro"/>
</dbReference>
<dbReference type="SUPFAM" id="SSF52025">
    <property type="entry name" value="PA domain"/>
    <property type="match status" value="1"/>
</dbReference>
<dbReference type="Proteomes" id="UP000003730">
    <property type="component" value="Unassembled WGS sequence"/>
</dbReference>
<dbReference type="OrthoDB" id="9778250at2"/>
<organism evidence="3 4">
    <name type="scientific">Bizionia argentinensis JUB59</name>
    <dbReference type="NCBI Taxonomy" id="1046627"/>
    <lineage>
        <taxon>Bacteria</taxon>
        <taxon>Pseudomonadati</taxon>
        <taxon>Bacteroidota</taxon>
        <taxon>Flavobacteriia</taxon>
        <taxon>Flavobacteriales</taxon>
        <taxon>Flavobacteriaceae</taxon>
        <taxon>Bizionia</taxon>
    </lineage>
</organism>
<dbReference type="PROSITE" id="PS51257">
    <property type="entry name" value="PROKAR_LIPOPROTEIN"/>
    <property type="match status" value="1"/>
</dbReference>
<proteinExistence type="predicted"/>
<dbReference type="SUPFAM" id="SSF53187">
    <property type="entry name" value="Zn-dependent exopeptidases"/>
    <property type="match status" value="1"/>
</dbReference>
<dbReference type="PROSITE" id="PS00018">
    <property type="entry name" value="EF_HAND_1"/>
    <property type="match status" value="1"/>
</dbReference>
<comment type="caution">
    <text evidence="3">The sequence shown here is derived from an EMBL/GenBank/DDBJ whole genome shotgun (WGS) entry which is preliminary data.</text>
</comment>
<dbReference type="Pfam" id="PF04389">
    <property type="entry name" value="Peptidase_M28"/>
    <property type="match status" value="1"/>
</dbReference>
<dbReference type="PANTHER" id="PTHR12147:SF26">
    <property type="entry name" value="PEPTIDASE M28 DOMAIN-CONTAINING PROTEIN"/>
    <property type="match status" value="1"/>
</dbReference>
<feature type="chain" id="PRO_5003429163" evidence="1">
    <location>
        <begin position="23"/>
        <end position="518"/>
    </location>
</feature>
<keyword evidence="1" id="KW-0732">Signal</keyword>
<dbReference type="InterPro" id="IPR046450">
    <property type="entry name" value="PA_dom_sf"/>
</dbReference>
<keyword evidence="4" id="KW-1185">Reference proteome</keyword>
<evidence type="ECO:0000256" key="1">
    <source>
        <dbReference type="SAM" id="SignalP"/>
    </source>
</evidence>